<dbReference type="SUPFAM" id="SSF53790">
    <property type="entry name" value="Tetrapyrrole methylase"/>
    <property type="match status" value="1"/>
</dbReference>
<comment type="catalytic activity">
    <reaction evidence="6">
        <text>cytidine(1402) in 16S rRNA + S-adenosyl-L-methionine = 2'-O-methylcytidine(1402) in 16S rRNA + S-adenosyl-L-homocysteine + H(+)</text>
        <dbReference type="Rhea" id="RHEA:42924"/>
        <dbReference type="Rhea" id="RHEA-COMP:10285"/>
        <dbReference type="Rhea" id="RHEA-COMP:10286"/>
        <dbReference type="ChEBI" id="CHEBI:15378"/>
        <dbReference type="ChEBI" id="CHEBI:57856"/>
        <dbReference type="ChEBI" id="CHEBI:59789"/>
        <dbReference type="ChEBI" id="CHEBI:74495"/>
        <dbReference type="ChEBI" id="CHEBI:82748"/>
        <dbReference type="EC" id="2.1.1.198"/>
    </reaction>
</comment>
<evidence type="ECO:0000313" key="9">
    <source>
        <dbReference type="Proteomes" id="UP001225316"/>
    </source>
</evidence>
<comment type="caution">
    <text evidence="8">The sequence shown here is derived from an EMBL/GenBank/DDBJ whole genome shotgun (WGS) entry which is preliminary data.</text>
</comment>
<dbReference type="EC" id="2.1.1.198" evidence="6"/>
<evidence type="ECO:0000256" key="4">
    <source>
        <dbReference type="ARBA" id="ARBA00022679"/>
    </source>
</evidence>
<keyword evidence="9" id="KW-1185">Reference proteome</keyword>
<evidence type="ECO:0000256" key="3">
    <source>
        <dbReference type="ARBA" id="ARBA00022603"/>
    </source>
</evidence>
<keyword evidence="2 6" id="KW-0698">rRNA processing</keyword>
<dbReference type="Pfam" id="PF00590">
    <property type="entry name" value="TP_methylase"/>
    <property type="match status" value="1"/>
</dbReference>
<evidence type="ECO:0000256" key="2">
    <source>
        <dbReference type="ARBA" id="ARBA00022552"/>
    </source>
</evidence>
<dbReference type="RefSeq" id="WP_308950147.1">
    <property type="nucleotide sequence ID" value="NZ_JARXHW010000020.1"/>
</dbReference>
<feature type="domain" description="Tetrapyrrole methylase" evidence="7">
    <location>
        <begin position="14"/>
        <end position="215"/>
    </location>
</feature>
<dbReference type="Proteomes" id="UP001225316">
    <property type="component" value="Unassembled WGS sequence"/>
</dbReference>
<protein>
    <recommendedName>
        <fullName evidence="6">Ribosomal RNA small subunit methyltransferase I</fullName>
        <ecNumber evidence="6">2.1.1.198</ecNumber>
    </recommendedName>
    <alternativeName>
        <fullName evidence="6">16S rRNA 2'-O-ribose C1402 methyltransferase</fullName>
    </alternativeName>
    <alternativeName>
        <fullName evidence="6">rRNA (cytidine-2'-O-)-methyltransferase RsmI</fullName>
    </alternativeName>
</protein>
<keyword evidence="1 6" id="KW-0963">Cytoplasm</keyword>
<dbReference type="HAMAP" id="MF_01877">
    <property type="entry name" value="16SrRNA_methyltr_I"/>
    <property type="match status" value="1"/>
</dbReference>
<dbReference type="NCBIfam" id="TIGR00096">
    <property type="entry name" value="16S rRNA (cytidine(1402)-2'-O)-methyltransferase"/>
    <property type="match status" value="1"/>
</dbReference>
<dbReference type="PROSITE" id="PS01296">
    <property type="entry name" value="RSMI"/>
    <property type="match status" value="1"/>
</dbReference>
<dbReference type="InterPro" id="IPR018063">
    <property type="entry name" value="SAM_MeTrfase_RsmI_CS"/>
</dbReference>
<dbReference type="InterPro" id="IPR014777">
    <property type="entry name" value="4pyrrole_Mease_sub1"/>
</dbReference>
<evidence type="ECO:0000256" key="5">
    <source>
        <dbReference type="ARBA" id="ARBA00022691"/>
    </source>
</evidence>
<keyword evidence="3 6" id="KW-0489">Methyltransferase</keyword>
<dbReference type="InterPro" id="IPR035996">
    <property type="entry name" value="4pyrrol_Methylase_sf"/>
</dbReference>
<dbReference type="Gene3D" id="3.40.1010.10">
    <property type="entry name" value="Cobalt-precorrin-4 Transmethylase, Domain 1"/>
    <property type="match status" value="1"/>
</dbReference>
<dbReference type="InterPro" id="IPR008189">
    <property type="entry name" value="rRNA_ssu_MeTfrase_I"/>
</dbReference>
<dbReference type="GO" id="GO:0008168">
    <property type="term" value="F:methyltransferase activity"/>
    <property type="evidence" value="ECO:0007669"/>
    <property type="project" value="UniProtKB-KW"/>
</dbReference>
<dbReference type="InterPro" id="IPR000878">
    <property type="entry name" value="4pyrrol_Mease"/>
</dbReference>
<comment type="subcellular location">
    <subcellularLocation>
        <location evidence="6">Cytoplasm</location>
    </subcellularLocation>
</comment>
<dbReference type="CDD" id="cd11648">
    <property type="entry name" value="RsmI"/>
    <property type="match status" value="1"/>
</dbReference>
<dbReference type="InterPro" id="IPR014776">
    <property type="entry name" value="4pyrrole_Mease_sub2"/>
</dbReference>
<name>A0ABU1AUL8_9BACT</name>
<dbReference type="Gene3D" id="3.30.950.10">
    <property type="entry name" value="Methyltransferase, Cobalt-precorrin-4 Transmethylase, Domain 2"/>
    <property type="match status" value="1"/>
</dbReference>
<dbReference type="EMBL" id="JARXHW010000020">
    <property type="protein sequence ID" value="MDQ8207840.1"/>
    <property type="molecule type" value="Genomic_DNA"/>
</dbReference>
<organism evidence="8 9">
    <name type="scientific">Thalassobacterium maritimum</name>
    <dbReference type="NCBI Taxonomy" id="3041265"/>
    <lineage>
        <taxon>Bacteria</taxon>
        <taxon>Pseudomonadati</taxon>
        <taxon>Verrucomicrobiota</taxon>
        <taxon>Opitutia</taxon>
        <taxon>Puniceicoccales</taxon>
        <taxon>Coraliomargaritaceae</taxon>
        <taxon>Thalassobacterium</taxon>
    </lineage>
</organism>
<dbReference type="PANTHER" id="PTHR46111:SF1">
    <property type="entry name" value="RIBOSOMAL RNA SMALL SUBUNIT METHYLTRANSFERASE I"/>
    <property type="match status" value="1"/>
</dbReference>
<evidence type="ECO:0000256" key="1">
    <source>
        <dbReference type="ARBA" id="ARBA00022490"/>
    </source>
</evidence>
<accession>A0ABU1AUL8</accession>
<evidence type="ECO:0000256" key="6">
    <source>
        <dbReference type="HAMAP-Rule" id="MF_01877"/>
    </source>
</evidence>
<dbReference type="PANTHER" id="PTHR46111">
    <property type="entry name" value="RIBOSOMAL RNA SMALL SUBUNIT METHYLTRANSFERASE I"/>
    <property type="match status" value="1"/>
</dbReference>
<comment type="function">
    <text evidence="6">Catalyzes the 2'-O-methylation of the ribose of cytidine 1402 (C1402) in 16S rRNA.</text>
</comment>
<keyword evidence="5 6" id="KW-0949">S-adenosyl-L-methionine</keyword>
<keyword evidence="4 6" id="KW-0808">Transferase</keyword>
<evidence type="ECO:0000313" key="8">
    <source>
        <dbReference type="EMBL" id="MDQ8207840.1"/>
    </source>
</evidence>
<proteinExistence type="inferred from homology"/>
<dbReference type="GO" id="GO:0032259">
    <property type="term" value="P:methylation"/>
    <property type="evidence" value="ECO:0007669"/>
    <property type="project" value="UniProtKB-KW"/>
</dbReference>
<reference evidence="8 9" key="1">
    <citation type="submission" date="2023-04" db="EMBL/GenBank/DDBJ databases">
        <title>A novel bacteria isolated from coastal sediment.</title>
        <authorList>
            <person name="Liu X.-J."/>
            <person name="Du Z.-J."/>
        </authorList>
    </citation>
    <scope>NUCLEOTIDE SEQUENCE [LARGE SCALE GENOMIC DNA]</scope>
    <source>
        <strain evidence="8 9">SDUM461003</strain>
    </source>
</reference>
<gene>
    <name evidence="6 8" type="primary">rsmI</name>
    <name evidence="8" type="ORF">QEH52_09980</name>
</gene>
<evidence type="ECO:0000259" key="7">
    <source>
        <dbReference type="Pfam" id="PF00590"/>
    </source>
</evidence>
<dbReference type="PIRSF" id="PIRSF005917">
    <property type="entry name" value="MTase_YraL"/>
    <property type="match status" value="1"/>
</dbReference>
<comment type="similarity">
    <text evidence="6">Belongs to the methyltransferase superfamily. RsmI family.</text>
</comment>
<sequence length="239" mass="25951">MTHSKTSSSPNGLLTLVAAPIGNLSDMTMRAIETLKSVDAIACEDTRVTGKLLSKLEIQKNGPLISYREENEKHMAGELADRIEAGEQIALISDAGMPAISDPGFRLVRECRKRGLAVTAAPGLTAATTALALSGLPSDGFLYVGFLPPKSAARKRFFDSKRDFEYTIIVYESCHRIAKFLNELVDTLGEQRCISVGRELTKLHETVHTGPAAEVRDRVAKGSQKGEFVICIAKEGFEL</sequence>